<comment type="caution">
    <text evidence="3">The sequence shown here is derived from an EMBL/GenBank/DDBJ whole genome shotgun (WGS) entry which is preliminary data.</text>
</comment>
<dbReference type="EMBL" id="BNEB01000002">
    <property type="protein sequence ID" value="GHI60694.1"/>
    <property type="molecule type" value="Genomic_DNA"/>
</dbReference>
<keyword evidence="4" id="KW-1185">Reference proteome</keyword>
<feature type="region of interest" description="Disordered" evidence="1">
    <location>
        <begin position="1"/>
        <end position="21"/>
    </location>
</feature>
<reference evidence="4" key="1">
    <citation type="submission" date="2023-07" db="EMBL/GenBank/DDBJ databases">
        <title>Whole genome shotgun sequence of Streptomyces cacaoi subsp. asoensis NBRC 13813.</title>
        <authorList>
            <person name="Komaki H."/>
            <person name="Tamura T."/>
        </authorList>
    </citation>
    <scope>NUCLEOTIDE SEQUENCE [LARGE SCALE GENOMIC DNA]</scope>
    <source>
        <strain evidence="4">NBRC 13813</strain>
    </source>
</reference>
<evidence type="ECO:0008006" key="5">
    <source>
        <dbReference type="Google" id="ProtNLM"/>
    </source>
</evidence>
<keyword evidence="2" id="KW-0472">Membrane</keyword>
<dbReference type="GeneID" id="91470243"/>
<accession>A0ABQ3RXW0</accession>
<evidence type="ECO:0000313" key="4">
    <source>
        <dbReference type="Proteomes" id="UP000649259"/>
    </source>
</evidence>
<sequence>MGGHHLPDPARDPSDGDPGAGPRVSRAWVVVAGVSLALAASLALASALGARPGKVATFVGVLVGVSGFLGSVGQLLRDRFAGVPRWKRAVFAAGVAGVFAGTVFLLLRFQAPPPPLHRLTGPRDVAVVGFEGSGPGQDQQVLDDVSATFAHDLGKVLPGSAVRDYAAEHSLPLVRLLHGDRHDLENRTAKFVDRSNAAILLGGIVTSGDAGQTLVRPVVYVRADQVTDAPELAGWYTGEALPMDAGWQSAYSRTAMVSELVRRARGLADFTSALDAWRAGNAAQAERVLARLLPGGGGSPASESGSGFVTPDLVRLFRGHALEDLAVADPENIRRAGLDAARTEYLAIADSSPIRLRARLSMADNTYLRALGPHPSCAEGTVRAADLAEASASFRRLADDPAFTRPGRLKASIGLAQAENCRVSAGLVADDGTIERSLRRVRGAPRSPDTRSLVALAASVAAHHELLYDRYDAAIADLRQALALEARFAVRALWEAQLSSVALAHCDFGTAASAHQASLSQLSSAIQTGTAPEERYADYRTDYASRLSEARARCGSGSSG</sequence>
<keyword evidence="2" id="KW-1133">Transmembrane helix</keyword>
<proteinExistence type="predicted"/>
<keyword evidence="2" id="KW-0812">Transmembrane</keyword>
<feature type="transmembrane region" description="Helical" evidence="2">
    <location>
        <begin position="27"/>
        <end position="49"/>
    </location>
</feature>
<evidence type="ECO:0000313" key="3">
    <source>
        <dbReference type="EMBL" id="GHI60694.1"/>
    </source>
</evidence>
<feature type="compositionally biased region" description="Basic and acidic residues" evidence="1">
    <location>
        <begin position="1"/>
        <end position="14"/>
    </location>
</feature>
<dbReference type="RefSeq" id="WP_189919158.1">
    <property type="nucleotide sequence ID" value="NZ_BMSI01000002.1"/>
</dbReference>
<name>A0ABQ3RXW0_9ACTN</name>
<evidence type="ECO:0000256" key="2">
    <source>
        <dbReference type="SAM" id="Phobius"/>
    </source>
</evidence>
<feature type="transmembrane region" description="Helical" evidence="2">
    <location>
        <begin position="55"/>
        <end position="76"/>
    </location>
</feature>
<dbReference type="Proteomes" id="UP000649259">
    <property type="component" value="Unassembled WGS sequence"/>
</dbReference>
<protein>
    <recommendedName>
        <fullName evidence="5">LigA protein</fullName>
    </recommendedName>
</protein>
<evidence type="ECO:0000256" key="1">
    <source>
        <dbReference type="SAM" id="MobiDB-lite"/>
    </source>
</evidence>
<gene>
    <name evidence="3" type="ORF">Saso_23440</name>
</gene>
<feature type="transmembrane region" description="Helical" evidence="2">
    <location>
        <begin position="88"/>
        <end position="109"/>
    </location>
</feature>
<organism evidence="3 4">
    <name type="scientific">Streptomyces asoensis</name>
    <dbReference type="NCBI Taxonomy" id="249586"/>
    <lineage>
        <taxon>Bacteria</taxon>
        <taxon>Bacillati</taxon>
        <taxon>Actinomycetota</taxon>
        <taxon>Actinomycetes</taxon>
        <taxon>Kitasatosporales</taxon>
        <taxon>Streptomycetaceae</taxon>
        <taxon>Streptomyces</taxon>
    </lineage>
</organism>